<proteinExistence type="predicted"/>
<reference evidence="2" key="1">
    <citation type="submission" date="2019-08" db="EMBL/GenBank/DDBJ databases">
        <title>The improved chromosome-level genome for the pearl oyster Pinctada fucata martensii using PacBio sequencing and Hi-C.</title>
        <authorList>
            <person name="Zheng Z."/>
        </authorList>
    </citation>
    <scope>NUCLEOTIDE SEQUENCE</scope>
    <source>
        <strain evidence="2">ZZ-2019</strain>
        <tissue evidence="2">Adductor muscle</tissue>
    </source>
</reference>
<dbReference type="Proteomes" id="UP001186944">
    <property type="component" value="Unassembled WGS sequence"/>
</dbReference>
<organism evidence="2 3">
    <name type="scientific">Pinctada imbricata</name>
    <name type="common">Atlantic pearl-oyster</name>
    <name type="synonym">Pinctada martensii</name>
    <dbReference type="NCBI Taxonomy" id="66713"/>
    <lineage>
        <taxon>Eukaryota</taxon>
        <taxon>Metazoa</taxon>
        <taxon>Spiralia</taxon>
        <taxon>Lophotrochozoa</taxon>
        <taxon>Mollusca</taxon>
        <taxon>Bivalvia</taxon>
        <taxon>Autobranchia</taxon>
        <taxon>Pteriomorphia</taxon>
        <taxon>Pterioida</taxon>
        <taxon>Pterioidea</taxon>
        <taxon>Pteriidae</taxon>
        <taxon>Pinctada</taxon>
    </lineage>
</organism>
<gene>
    <name evidence="2" type="ORF">FSP39_015883</name>
</gene>
<sequence>MATSSAGDNGEVDVDAVMQENTEIDRTVPEPEVKPTRGPMNLPPLPTFNLQSSAKSNQDIVARDQKRMGVRAGVNFI</sequence>
<keyword evidence="3" id="KW-1185">Reference proteome</keyword>
<protein>
    <submittedName>
        <fullName evidence="2">Uncharacterized protein</fullName>
    </submittedName>
</protein>
<feature type="region of interest" description="Disordered" evidence="1">
    <location>
        <begin position="20"/>
        <end position="54"/>
    </location>
</feature>
<evidence type="ECO:0000256" key="1">
    <source>
        <dbReference type="SAM" id="MobiDB-lite"/>
    </source>
</evidence>
<evidence type="ECO:0000313" key="2">
    <source>
        <dbReference type="EMBL" id="KAK3090936.1"/>
    </source>
</evidence>
<dbReference type="AlphaFoldDB" id="A0AA88XZ72"/>
<name>A0AA88XZ72_PINIB</name>
<comment type="caution">
    <text evidence="2">The sequence shown here is derived from an EMBL/GenBank/DDBJ whole genome shotgun (WGS) entry which is preliminary data.</text>
</comment>
<accession>A0AA88XZ72</accession>
<dbReference type="EMBL" id="VSWD01000010">
    <property type="protein sequence ID" value="KAK3090936.1"/>
    <property type="molecule type" value="Genomic_DNA"/>
</dbReference>
<feature type="compositionally biased region" description="Basic and acidic residues" evidence="1">
    <location>
        <begin position="23"/>
        <end position="35"/>
    </location>
</feature>
<evidence type="ECO:0000313" key="3">
    <source>
        <dbReference type="Proteomes" id="UP001186944"/>
    </source>
</evidence>